<dbReference type="PANTHER" id="PTHR42759">
    <property type="entry name" value="MOXR FAMILY PROTEIN"/>
    <property type="match status" value="1"/>
</dbReference>
<evidence type="ECO:0000259" key="1">
    <source>
        <dbReference type="Pfam" id="PF07726"/>
    </source>
</evidence>
<dbReference type="EMBL" id="JAKTMA010000014">
    <property type="protein sequence ID" value="MCR0233043.1"/>
    <property type="molecule type" value="Genomic_DNA"/>
</dbReference>
<dbReference type="Proteomes" id="UP001203972">
    <property type="component" value="Unassembled WGS sequence"/>
</dbReference>
<evidence type="ECO:0000259" key="2">
    <source>
        <dbReference type="Pfam" id="PF17863"/>
    </source>
</evidence>
<dbReference type="Pfam" id="PF07726">
    <property type="entry name" value="AAA_3"/>
    <property type="match status" value="1"/>
</dbReference>
<dbReference type="InterPro" id="IPR027417">
    <property type="entry name" value="P-loop_NTPase"/>
</dbReference>
<dbReference type="GO" id="GO:0016887">
    <property type="term" value="F:ATP hydrolysis activity"/>
    <property type="evidence" value="ECO:0007669"/>
    <property type="project" value="InterPro"/>
</dbReference>
<dbReference type="Gene3D" id="3.40.50.300">
    <property type="entry name" value="P-loop containing nucleotide triphosphate hydrolases"/>
    <property type="match status" value="1"/>
</dbReference>
<dbReference type="GO" id="GO:0005524">
    <property type="term" value="F:ATP binding"/>
    <property type="evidence" value="ECO:0007669"/>
    <property type="project" value="InterPro"/>
</dbReference>
<dbReference type="InterPro" id="IPR041628">
    <property type="entry name" value="ChlI/MoxR_AAA_lid"/>
</dbReference>
<dbReference type="PANTHER" id="PTHR42759:SF5">
    <property type="entry name" value="METHANOL DEHYDROGENASE REGULATOR"/>
    <property type="match status" value="1"/>
</dbReference>
<evidence type="ECO:0000313" key="3">
    <source>
        <dbReference type="EMBL" id="MCR0233043.1"/>
    </source>
</evidence>
<evidence type="ECO:0000313" key="4">
    <source>
        <dbReference type="Proteomes" id="UP001203972"/>
    </source>
</evidence>
<accession>A0AAP2UNA1</accession>
<protein>
    <submittedName>
        <fullName evidence="3">MoxR family ATPase</fullName>
    </submittedName>
</protein>
<dbReference type="SUPFAM" id="SSF52540">
    <property type="entry name" value="P-loop containing nucleoside triphosphate hydrolases"/>
    <property type="match status" value="1"/>
</dbReference>
<comment type="caution">
    <text evidence="3">The sequence shown here is derived from an EMBL/GenBank/DDBJ whole genome shotgun (WGS) entry which is preliminary data.</text>
</comment>
<dbReference type="PIRSF" id="PIRSF002849">
    <property type="entry name" value="AAA_ATPase_chaperone_MoxR_prd"/>
    <property type="match status" value="1"/>
</dbReference>
<dbReference type="InterPro" id="IPR050764">
    <property type="entry name" value="CbbQ/NirQ/NorQ/GpvN"/>
</dbReference>
<reference evidence="3" key="1">
    <citation type="journal article" date="2022" name="Clin. Infect. Dis.">
        <title>Association between Clostridium innocuum and antibiotic-associated diarrhea in adults and children: A cross-sectional study and comparative genomics analysis.</title>
        <authorList>
            <person name="Cherny K.E."/>
            <person name="Muscat E.B."/>
            <person name="Balaji A."/>
            <person name="Mukherjee J."/>
            <person name="Ozer E.A."/>
            <person name="Angarone M.P."/>
            <person name="Hauser A.R."/>
            <person name="Sichel J.S."/>
            <person name="Amponsah E."/>
            <person name="Kociolek L.K."/>
        </authorList>
    </citation>
    <scope>NUCLEOTIDE SEQUENCE</scope>
    <source>
        <strain evidence="3">NU1-AC-029v</strain>
    </source>
</reference>
<organism evidence="3 4">
    <name type="scientific">Clostridium innocuum</name>
    <dbReference type="NCBI Taxonomy" id="1522"/>
    <lineage>
        <taxon>Bacteria</taxon>
        <taxon>Bacillati</taxon>
        <taxon>Bacillota</taxon>
        <taxon>Clostridia</taxon>
        <taxon>Eubacteriales</taxon>
        <taxon>Clostridiaceae</taxon>
        <taxon>Clostridium</taxon>
    </lineage>
</organism>
<dbReference type="AlphaFoldDB" id="A0AAP2UNA1"/>
<sequence>MAEYLKGERMRTSERILQEVKKAVIGKDELLEKILMAILANGHILMEDMPGVGKTTIARAFADAMQLDCRRMQFTVDVLPADVTGFSVIDPQTGKTQIRKGAVFTNLFLADEINRTSSRTQAALLEVMEEGSVSVDGITMTLEQPFLVIATQNPYGSAGTQQLPESQLDRFMIRLEIGYPQEHDEIEILKRKQNPQSYRVQCVAQRTQILEMQKACREVFVHDSLYHYIIQLLQATRNNQRIYRGASPRAGVALLDMSKACALLQGRDYVVPEDIQNVFVDTIAHRILMQPSHSIDAAAAKDALTQLLHHIQPPHTRRKGL</sequence>
<dbReference type="Pfam" id="PF17863">
    <property type="entry name" value="AAA_lid_2"/>
    <property type="match status" value="1"/>
</dbReference>
<dbReference type="CDD" id="cd00009">
    <property type="entry name" value="AAA"/>
    <property type="match status" value="1"/>
</dbReference>
<name>A0AAP2UNA1_CLOIN</name>
<dbReference type="Gene3D" id="1.10.8.80">
    <property type="entry name" value="Magnesium chelatase subunit I, C-Terminal domain"/>
    <property type="match status" value="1"/>
</dbReference>
<proteinExistence type="predicted"/>
<feature type="domain" description="ChlI/MoxR AAA lid" evidence="2">
    <location>
        <begin position="234"/>
        <end position="295"/>
    </location>
</feature>
<feature type="domain" description="ATPase AAA-3" evidence="1">
    <location>
        <begin position="43"/>
        <end position="173"/>
    </location>
</feature>
<dbReference type="InterPro" id="IPR011703">
    <property type="entry name" value="ATPase_AAA-3"/>
</dbReference>
<gene>
    <name evidence="3" type="ORF">MKC95_09730</name>
</gene>